<evidence type="ECO:0000313" key="3">
    <source>
        <dbReference type="Proteomes" id="UP000635606"/>
    </source>
</evidence>
<keyword evidence="3" id="KW-1185">Reference proteome</keyword>
<feature type="compositionally biased region" description="Low complexity" evidence="1">
    <location>
        <begin position="71"/>
        <end position="87"/>
    </location>
</feature>
<feature type="region of interest" description="Disordered" evidence="1">
    <location>
        <begin position="179"/>
        <end position="243"/>
    </location>
</feature>
<feature type="compositionally biased region" description="Low complexity" evidence="1">
    <location>
        <begin position="1"/>
        <end position="24"/>
    </location>
</feature>
<evidence type="ECO:0000313" key="2">
    <source>
        <dbReference type="EMBL" id="GIJ72469.1"/>
    </source>
</evidence>
<dbReference type="EMBL" id="BOPH01000102">
    <property type="protein sequence ID" value="GIJ72469.1"/>
    <property type="molecule type" value="Genomic_DNA"/>
</dbReference>
<evidence type="ECO:0000256" key="1">
    <source>
        <dbReference type="SAM" id="MobiDB-lite"/>
    </source>
</evidence>
<dbReference type="AlphaFoldDB" id="A0A8J3ZY61"/>
<organism evidence="2 3">
    <name type="scientific">Virgisporangium ochraceum</name>
    <dbReference type="NCBI Taxonomy" id="65505"/>
    <lineage>
        <taxon>Bacteria</taxon>
        <taxon>Bacillati</taxon>
        <taxon>Actinomycetota</taxon>
        <taxon>Actinomycetes</taxon>
        <taxon>Micromonosporales</taxon>
        <taxon>Micromonosporaceae</taxon>
        <taxon>Virgisporangium</taxon>
    </lineage>
</organism>
<dbReference type="Proteomes" id="UP000635606">
    <property type="component" value="Unassembled WGS sequence"/>
</dbReference>
<sequence length="264" mass="27938">MRVPVVTSPAVSAVSTASTGTPSVRAAGHSSPGSPVGSALAIVSSRRVPGASVDSRSRYSRSMRPGTDPVAGAANPPAAGSSRSANGLPRASATSRSRTCPSRVARPRAVSRALAVELPERDPQRGAVPVGDPVEVVQHRRAEVVQRGERRPGLELRPGGVDHREPVCAARAWASSELLPMPASPRRTRMPPRPAASRSEIRPISARRPMRSPDVAATVRIPPKGTRSRASPGRGRALDDRELRHTDTSMIVSGWEAMNINKRL</sequence>
<comment type="caution">
    <text evidence="2">The sequence shown here is derived from an EMBL/GenBank/DDBJ whole genome shotgun (WGS) entry which is preliminary data.</text>
</comment>
<gene>
    <name evidence="2" type="ORF">Voc01_073860</name>
</gene>
<protein>
    <submittedName>
        <fullName evidence="2">Uncharacterized protein</fullName>
    </submittedName>
</protein>
<name>A0A8J3ZY61_9ACTN</name>
<feature type="region of interest" description="Disordered" evidence="1">
    <location>
        <begin position="1"/>
        <end position="108"/>
    </location>
</feature>
<proteinExistence type="predicted"/>
<accession>A0A8J3ZY61</accession>
<reference evidence="2" key="1">
    <citation type="submission" date="2021-01" db="EMBL/GenBank/DDBJ databases">
        <title>Whole genome shotgun sequence of Virgisporangium ochraceum NBRC 16418.</title>
        <authorList>
            <person name="Komaki H."/>
            <person name="Tamura T."/>
        </authorList>
    </citation>
    <scope>NUCLEOTIDE SEQUENCE</scope>
    <source>
        <strain evidence="2">NBRC 16418</strain>
    </source>
</reference>